<dbReference type="AlphaFoldDB" id="A0A0F0KUN1"/>
<feature type="compositionally biased region" description="Low complexity" evidence="1">
    <location>
        <begin position="68"/>
        <end position="77"/>
    </location>
</feature>
<dbReference type="InterPro" id="IPR019734">
    <property type="entry name" value="TPR_rpt"/>
</dbReference>
<dbReference type="RefSeq" id="WP_082066520.1">
    <property type="nucleotide sequence ID" value="NZ_JYIV01000024.1"/>
</dbReference>
<dbReference type="PATRIC" id="fig|82380.10.peg.1701"/>
<gene>
    <name evidence="3" type="ORF">RN51_01692</name>
</gene>
<name>A0A0F0KUN1_9MICO</name>
<comment type="caution">
    <text evidence="3">The sequence shown here is derived from an EMBL/GenBank/DDBJ whole genome shotgun (WGS) entry which is preliminary data.</text>
</comment>
<protein>
    <recommendedName>
        <fullName evidence="2">DUF4236 domain-containing protein</fullName>
    </recommendedName>
</protein>
<dbReference type="InterPro" id="IPR025330">
    <property type="entry name" value="DUF4236"/>
</dbReference>
<dbReference type="Gene3D" id="1.25.40.10">
    <property type="entry name" value="Tetratricopeptide repeat domain"/>
    <property type="match status" value="1"/>
</dbReference>
<dbReference type="Pfam" id="PF13181">
    <property type="entry name" value="TPR_8"/>
    <property type="match status" value="2"/>
</dbReference>
<dbReference type="SUPFAM" id="SSF48452">
    <property type="entry name" value="TPR-like"/>
    <property type="match status" value="1"/>
</dbReference>
<evidence type="ECO:0000256" key="1">
    <source>
        <dbReference type="SAM" id="MobiDB-lite"/>
    </source>
</evidence>
<dbReference type="Proteomes" id="UP000033725">
    <property type="component" value="Unassembled WGS sequence"/>
</dbReference>
<dbReference type="Pfam" id="PF14020">
    <property type="entry name" value="DUF4236"/>
    <property type="match status" value="1"/>
</dbReference>
<evidence type="ECO:0000313" key="3">
    <source>
        <dbReference type="EMBL" id="KJL22946.1"/>
    </source>
</evidence>
<evidence type="ECO:0000313" key="4">
    <source>
        <dbReference type="Proteomes" id="UP000033725"/>
    </source>
</evidence>
<reference evidence="3 4" key="1">
    <citation type="submission" date="2015-02" db="EMBL/GenBank/DDBJ databases">
        <title>Draft genome sequences of ten Microbacterium spp. with emphasis on heavy metal contaminated environments.</title>
        <authorList>
            <person name="Corretto E."/>
        </authorList>
    </citation>
    <scope>NUCLEOTIDE SEQUENCE [LARGE SCALE GENOMIC DNA]</scope>
    <source>
        <strain evidence="3 4">BEL163</strain>
    </source>
</reference>
<organism evidence="3 4">
    <name type="scientific">Microbacterium oxydans</name>
    <dbReference type="NCBI Taxonomy" id="82380"/>
    <lineage>
        <taxon>Bacteria</taxon>
        <taxon>Bacillati</taxon>
        <taxon>Actinomycetota</taxon>
        <taxon>Actinomycetes</taxon>
        <taxon>Micrococcales</taxon>
        <taxon>Microbacteriaceae</taxon>
        <taxon>Microbacterium</taxon>
    </lineage>
</organism>
<dbReference type="OrthoDB" id="4303260at2"/>
<feature type="region of interest" description="Disordered" evidence="1">
    <location>
        <begin position="41"/>
        <end position="88"/>
    </location>
</feature>
<feature type="domain" description="DUF4236" evidence="2">
    <location>
        <begin position="3"/>
        <end position="56"/>
    </location>
</feature>
<dbReference type="InterPro" id="IPR011990">
    <property type="entry name" value="TPR-like_helical_dom_sf"/>
</dbReference>
<accession>A0A0F0KUN1</accession>
<proteinExistence type="predicted"/>
<dbReference type="EMBL" id="JYIV01000024">
    <property type="protein sequence ID" value="KJL22946.1"/>
    <property type="molecule type" value="Genomic_DNA"/>
</dbReference>
<evidence type="ECO:0000259" key="2">
    <source>
        <dbReference type="Pfam" id="PF14020"/>
    </source>
</evidence>
<sequence length="338" mass="36314">MGFKVRKSIKIAPGVRLNVSSKNVGLSAGVRGARVSVNTNGRTTRTVGIPGTGISHTSTTSTKKRASSARQPVRAPQPVRPPVPKKIKPGLTAPAWEKQLFKQLSGTPDTTAIHAVGQQHPVAVATAAMVEILRVVGPNKDAGRARVLLGWLFDTGYDPSRDPFIIKYLESPEISIPVATGVTAEMPWDRQAMGLFVAELEQASGNLPRAIAVVESLDPTTVAAVSLAELYAEAERWADVVDLTNGLSNDDVAAAFLLIQRGTALREQGYFEAAREALKEALRPRSRPVELRHLALVARGHTYLAEGKKAMARKDYERVMADNAAYPGLKEMLEAAAS</sequence>